<protein>
    <submittedName>
        <fullName evidence="2">Uncharacterized protein</fullName>
    </submittedName>
</protein>
<accession>A0A3Q7F698</accession>
<evidence type="ECO:0000313" key="3">
    <source>
        <dbReference type="Proteomes" id="UP000004994"/>
    </source>
</evidence>
<sequence>MAEQQRIHPVPEPEHELPVQKPSVPLVPKGSFSSEKDVAFLLLSSERALDRLELVVEFRSATASTIEQAFVTQGGSENAGVV</sequence>
<dbReference type="Gramene" id="Solyc02g081445.1.1">
    <property type="protein sequence ID" value="Solyc02g081445.1.1"/>
    <property type="gene ID" value="Solyc02g081445.1"/>
</dbReference>
<evidence type="ECO:0000313" key="2">
    <source>
        <dbReference type="EnsemblPlants" id="Solyc02g081445.1.1"/>
    </source>
</evidence>
<feature type="region of interest" description="Disordered" evidence="1">
    <location>
        <begin position="1"/>
        <end position="23"/>
    </location>
</feature>
<organism evidence="2">
    <name type="scientific">Solanum lycopersicum</name>
    <name type="common">Tomato</name>
    <name type="synonym">Lycopersicon esculentum</name>
    <dbReference type="NCBI Taxonomy" id="4081"/>
    <lineage>
        <taxon>Eukaryota</taxon>
        <taxon>Viridiplantae</taxon>
        <taxon>Streptophyta</taxon>
        <taxon>Embryophyta</taxon>
        <taxon>Tracheophyta</taxon>
        <taxon>Spermatophyta</taxon>
        <taxon>Magnoliopsida</taxon>
        <taxon>eudicotyledons</taxon>
        <taxon>Gunneridae</taxon>
        <taxon>Pentapetalae</taxon>
        <taxon>asterids</taxon>
        <taxon>lamiids</taxon>
        <taxon>Solanales</taxon>
        <taxon>Solanaceae</taxon>
        <taxon>Solanoideae</taxon>
        <taxon>Solaneae</taxon>
        <taxon>Solanum</taxon>
        <taxon>Solanum subgen. Lycopersicon</taxon>
    </lineage>
</organism>
<feature type="compositionally biased region" description="Basic and acidic residues" evidence="1">
    <location>
        <begin position="1"/>
        <end position="18"/>
    </location>
</feature>
<dbReference type="PaxDb" id="4081-Solyc02g081450.2.1"/>
<reference evidence="2" key="1">
    <citation type="journal article" date="2012" name="Nature">
        <title>The tomato genome sequence provides insights into fleshy fruit evolution.</title>
        <authorList>
            <consortium name="Tomato Genome Consortium"/>
        </authorList>
    </citation>
    <scope>NUCLEOTIDE SEQUENCE [LARGE SCALE GENOMIC DNA]</scope>
    <source>
        <strain evidence="2">cv. Heinz 1706</strain>
    </source>
</reference>
<reference evidence="2" key="2">
    <citation type="submission" date="2019-01" db="UniProtKB">
        <authorList>
            <consortium name="EnsemblPlants"/>
        </authorList>
    </citation>
    <scope>IDENTIFICATION</scope>
    <source>
        <strain evidence="2">cv. Heinz 1706</strain>
    </source>
</reference>
<dbReference type="Proteomes" id="UP000004994">
    <property type="component" value="Chromosome 2"/>
</dbReference>
<dbReference type="InParanoid" id="A0A3Q7F698"/>
<dbReference type="AlphaFoldDB" id="A0A3Q7F698"/>
<name>A0A3Q7F698_SOLLC</name>
<proteinExistence type="predicted"/>
<dbReference type="EnsemblPlants" id="Solyc02g081445.1.1">
    <property type="protein sequence ID" value="Solyc02g081445.1.1"/>
    <property type="gene ID" value="Solyc02g081445.1"/>
</dbReference>
<evidence type="ECO:0000256" key="1">
    <source>
        <dbReference type="SAM" id="MobiDB-lite"/>
    </source>
</evidence>
<keyword evidence="3" id="KW-1185">Reference proteome</keyword>